<protein>
    <submittedName>
        <fullName evidence="11">Fpg/Nei family DNA glycosylase</fullName>
    </submittedName>
</protein>
<dbReference type="GO" id="GO:0003906">
    <property type="term" value="F:DNA-(apurinic or apyrimidinic site) endonuclease activity"/>
    <property type="evidence" value="ECO:0007669"/>
    <property type="project" value="InterPro"/>
</dbReference>
<dbReference type="SUPFAM" id="SSF81624">
    <property type="entry name" value="N-terminal domain of MutM-like DNA repair proteins"/>
    <property type="match status" value="1"/>
</dbReference>
<evidence type="ECO:0000256" key="2">
    <source>
        <dbReference type="ARBA" id="ARBA00009409"/>
    </source>
</evidence>
<keyword evidence="3" id="KW-0227">DNA damage</keyword>
<dbReference type="PANTHER" id="PTHR22993">
    <property type="entry name" value="FORMAMIDOPYRIMIDINE-DNA GLYCOSYLASE"/>
    <property type="match status" value="1"/>
</dbReference>
<keyword evidence="9" id="KW-0326">Glycosidase</keyword>
<accession>A0A7X1E7C6</accession>
<evidence type="ECO:0000256" key="1">
    <source>
        <dbReference type="ARBA" id="ARBA00001668"/>
    </source>
</evidence>
<dbReference type="Pfam" id="PF01149">
    <property type="entry name" value="Fapy_DNA_glyco"/>
    <property type="match status" value="1"/>
</dbReference>
<evidence type="ECO:0000259" key="10">
    <source>
        <dbReference type="PROSITE" id="PS51068"/>
    </source>
</evidence>
<evidence type="ECO:0000313" key="12">
    <source>
        <dbReference type="Proteomes" id="UP000526501"/>
    </source>
</evidence>
<dbReference type="Pfam" id="PF06831">
    <property type="entry name" value="H2TH"/>
    <property type="match status" value="1"/>
</dbReference>
<dbReference type="InterPro" id="IPR035937">
    <property type="entry name" value="FPG_N"/>
</dbReference>
<keyword evidence="12" id="KW-1185">Reference proteome</keyword>
<keyword evidence="4" id="KW-0378">Hydrolase</keyword>
<dbReference type="GO" id="GO:0003684">
    <property type="term" value="F:damaged DNA binding"/>
    <property type="evidence" value="ECO:0007669"/>
    <property type="project" value="InterPro"/>
</dbReference>
<keyword evidence="5" id="KW-0238">DNA-binding</keyword>
<dbReference type="InterPro" id="IPR015886">
    <property type="entry name" value="H2TH_FPG"/>
</dbReference>
<keyword evidence="7" id="KW-0456">Lyase</keyword>
<dbReference type="Gene3D" id="1.10.8.50">
    <property type="match status" value="1"/>
</dbReference>
<feature type="domain" description="Formamidopyrimidine-DNA glycosylase catalytic" evidence="10">
    <location>
        <begin position="2"/>
        <end position="114"/>
    </location>
</feature>
<evidence type="ECO:0000256" key="4">
    <source>
        <dbReference type="ARBA" id="ARBA00022801"/>
    </source>
</evidence>
<proteinExistence type="inferred from homology"/>
<evidence type="ECO:0000256" key="7">
    <source>
        <dbReference type="ARBA" id="ARBA00023239"/>
    </source>
</evidence>
<dbReference type="InterPro" id="IPR010979">
    <property type="entry name" value="Ribosomal_uS13-like_H2TH"/>
</dbReference>
<reference evidence="11 12" key="1">
    <citation type="submission" date="2020-07" db="EMBL/GenBank/DDBJ databases">
        <authorList>
            <person name="Feng X."/>
        </authorList>
    </citation>
    <scope>NUCLEOTIDE SEQUENCE [LARGE SCALE GENOMIC DNA]</scope>
    <source>
        <strain evidence="11 12">JCM23202</strain>
    </source>
</reference>
<evidence type="ECO:0000256" key="8">
    <source>
        <dbReference type="ARBA" id="ARBA00023268"/>
    </source>
</evidence>
<dbReference type="RefSeq" id="WP_185658870.1">
    <property type="nucleotide sequence ID" value="NZ_CAWPOO010000005.1"/>
</dbReference>
<dbReference type="PROSITE" id="PS51068">
    <property type="entry name" value="FPG_CAT"/>
    <property type="match status" value="1"/>
</dbReference>
<dbReference type="Gene3D" id="3.20.190.10">
    <property type="entry name" value="MutM-like, N-terminal"/>
    <property type="match status" value="1"/>
</dbReference>
<evidence type="ECO:0000256" key="5">
    <source>
        <dbReference type="ARBA" id="ARBA00023125"/>
    </source>
</evidence>
<dbReference type="CDD" id="cd08773">
    <property type="entry name" value="FpgNei_N"/>
    <property type="match status" value="1"/>
</dbReference>
<dbReference type="GO" id="GO:0006284">
    <property type="term" value="P:base-excision repair"/>
    <property type="evidence" value="ECO:0007669"/>
    <property type="project" value="InterPro"/>
</dbReference>
<dbReference type="SMART" id="SM00898">
    <property type="entry name" value="Fapy_DNA_glyco"/>
    <property type="match status" value="1"/>
</dbReference>
<dbReference type="GO" id="GO:0008270">
    <property type="term" value="F:zinc ion binding"/>
    <property type="evidence" value="ECO:0007669"/>
    <property type="project" value="InterPro"/>
</dbReference>
<dbReference type="InterPro" id="IPR012319">
    <property type="entry name" value="FPG_cat"/>
</dbReference>
<sequence length="266" mass="30224">MPELAEVFFHSSHWKAAIGESFGLAWLHARTRCCRKLDAVELPTVISGLTLNAGYTHGKRMLFSFSGGVNLEVHLGMTGSLHRCPGGYPEAKHDHFALQSEESILVFRDPRQFGRVELHLSEEGKLPSWWERLPPEPQTDGFDRAWFDSMLARRKGSVLKALLLQQDLFPGIGNWMADEILWRARIRPDRKFGSLDDSERSELFDSIRWVSSEALRIIGKDYSDPPVSWLFKHRWKDGGICPVSGEPLLRENIGGRTTCWSPAIQV</sequence>
<name>A0A7X1E7C6_9BACT</name>
<dbReference type="AlphaFoldDB" id="A0A7X1E7C6"/>
<dbReference type="EMBL" id="JACHVC010000005">
    <property type="protein sequence ID" value="MBC2604983.1"/>
    <property type="molecule type" value="Genomic_DNA"/>
</dbReference>
<evidence type="ECO:0000313" key="11">
    <source>
        <dbReference type="EMBL" id="MBC2604983.1"/>
    </source>
</evidence>
<dbReference type="SUPFAM" id="SSF46946">
    <property type="entry name" value="S13-like H2TH domain"/>
    <property type="match status" value="1"/>
</dbReference>
<dbReference type="PANTHER" id="PTHR22993:SF9">
    <property type="entry name" value="FORMAMIDOPYRIMIDINE-DNA GLYCOSYLASE"/>
    <property type="match status" value="1"/>
</dbReference>
<dbReference type="Proteomes" id="UP000526501">
    <property type="component" value="Unassembled WGS sequence"/>
</dbReference>
<dbReference type="SMART" id="SM01232">
    <property type="entry name" value="H2TH"/>
    <property type="match status" value="1"/>
</dbReference>
<comment type="similarity">
    <text evidence="2">Belongs to the FPG family.</text>
</comment>
<keyword evidence="6" id="KW-0234">DNA repair</keyword>
<gene>
    <name evidence="11" type="ORF">H5P27_02895</name>
</gene>
<dbReference type="GO" id="GO:0016829">
    <property type="term" value="F:lyase activity"/>
    <property type="evidence" value="ECO:0007669"/>
    <property type="project" value="UniProtKB-KW"/>
</dbReference>
<comment type="catalytic activity">
    <reaction evidence="1">
        <text>Hydrolysis of DNA containing ring-opened 7-methylguanine residues, releasing 2,6-diamino-4-hydroxy-5-(N-methyl)formamidopyrimidine.</text>
        <dbReference type="EC" id="3.2.2.23"/>
    </reaction>
</comment>
<evidence type="ECO:0000256" key="6">
    <source>
        <dbReference type="ARBA" id="ARBA00023204"/>
    </source>
</evidence>
<dbReference type="GO" id="GO:0008534">
    <property type="term" value="F:oxidized purine nucleobase lesion DNA N-glycosylase activity"/>
    <property type="evidence" value="ECO:0007669"/>
    <property type="project" value="UniProtKB-EC"/>
</dbReference>
<keyword evidence="8" id="KW-0511">Multifunctional enzyme</keyword>
<evidence type="ECO:0000256" key="9">
    <source>
        <dbReference type="ARBA" id="ARBA00023295"/>
    </source>
</evidence>
<evidence type="ECO:0000256" key="3">
    <source>
        <dbReference type="ARBA" id="ARBA00022763"/>
    </source>
</evidence>
<comment type="caution">
    <text evidence="11">The sequence shown here is derived from an EMBL/GenBank/DDBJ whole genome shotgun (WGS) entry which is preliminary data.</text>
</comment>
<organism evidence="11 12">
    <name type="scientific">Pelagicoccus albus</name>
    <dbReference type="NCBI Taxonomy" id="415222"/>
    <lineage>
        <taxon>Bacteria</taxon>
        <taxon>Pseudomonadati</taxon>
        <taxon>Verrucomicrobiota</taxon>
        <taxon>Opitutia</taxon>
        <taxon>Puniceicoccales</taxon>
        <taxon>Pelagicoccaceae</taxon>
        <taxon>Pelagicoccus</taxon>
    </lineage>
</organism>